<dbReference type="Pfam" id="PF00072">
    <property type="entry name" value="Response_reg"/>
    <property type="match status" value="1"/>
</dbReference>
<comment type="caution">
    <text evidence="3">The sequence shown here is derived from an EMBL/GenBank/DDBJ whole genome shotgun (WGS) entry which is preliminary data.</text>
</comment>
<protein>
    <submittedName>
        <fullName evidence="3">Response regulator</fullName>
    </submittedName>
</protein>
<dbReference type="PANTHER" id="PTHR44520:SF2">
    <property type="entry name" value="RESPONSE REGULATOR RCP1"/>
    <property type="match status" value="1"/>
</dbReference>
<evidence type="ECO:0000313" key="3">
    <source>
        <dbReference type="EMBL" id="RRB04946.1"/>
    </source>
</evidence>
<keyword evidence="1" id="KW-0597">Phosphoprotein</keyword>
<dbReference type="SUPFAM" id="SSF52172">
    <property type="entry name" value="CheY-like"/>
    <property type="match status" value="1"/>
</dbReference>
<dbReference type="AlphaFoldDB" id="A0A3P1BVS8"/>
<dbReference type="Proteomes" id="UP000271925">
    <property type="component" value="Unassembled WGS sequence"/>
</dbReference>
<accession>A0A3P1BVS8</accession>
<dbReference type="Gene3D" id="3.40.50.2300">
    <property type="match status" value="1"/>
</dbReference>
<evidence type="ECO:0000259" key="2">
    <source>
        <dbReference type="PROSITE" id="PS50110"/>
    </source>
</evidence>
<proteinExistence type="predicted"/>
<dbReference type="PANTHER" id="PTHR44520">
    <property type="entry name" value="RESPONSE REGULATOR RCP1-RELATED"/>
    <property type="match status" value="1"/>
</dbReference>
<dbReference type="InterPro" id="IPR011006">
    <property type="entry name" value="CheY-like_superfamily"/>
</dbReference>
<dbReference type="OrthoDB" id="958605at2"/>
<evidence type="ECO:0000256" key="1">
    <source>
        <dbReference type="PROSITE-ProRule" id="PRU00169"/>
    </source>
</evidence>
<reference evidence="3 4" key="1">
    <citation type="submission" date="2018-11" db="EMBL/GenBank/DDBJ databases">
        <authorList>
            <person name="Zhou Z."/>
            <person name="Wang G."/>
        </authorList>
    </citation>
    <scope>NUCLEOTIDE SEQUENCE [LARGE SCALE GENOMIC DNA]</scope>
    <source>
        <strain evidence="3 4">KCTC52004</strain>
    </source>
</reference>
<name>A0A3P1BVS8_9BACT</name>
<dbReference type="InterPro" id="IPR001789">
    <property type="entry name" value="Sig_transdc_resp-reg_receiver"/>
</dbReference>
<dbReference type="EMBL" id="RQJO01000008">
    <property type="protein sequence ID" value="RRB04946.1"/>
    <property type="molecule type" value="Genomic_DNA"/>
</dbReference>
<dbReference type="PROSITE" id="PS50110">
    <property type="entry name" value="RESPONSE_REGULATORY"/>
    <property type="match status" value="1"/>
</dbReference>
<feature type="modified residue" description="4-aspartylphosphate" evidence="1">
    <location>
        <position position="73"/>
    </location>
</feature>
<gene>
    <name evidence="3" type="ORF">EHT25_15930</name>
</gene>
<evidence type="ECO:0000313" key="4">
    <source>
        <dbReference type="Proteomes" id="UP000271925"/>
    </source>
</evidence>
<dbReference type="InterPro" id="IPR052893">
    <property type="entry name" value="TCS_response_regulator"/>
</dbReference>
<sequence length="158" mass="18159">MTNKRQTQPFGLRNKKVLIIDDNADQHLLIKNAMNRCLPELKLVQTLTADQALSYLCSCISDDWEAPELILLDLYLPTREDGWQILQAIRALPAPLGHIPVVMLSSSNKPEDIQEAYQRGSSCYLVKPLVFTEWLESFEIIREYWWNTVALPSVRFGL</sequence>
<keyword evidence="4" id="KW-1185">Reference proteome</keyword>
<feature type="domain" description="Response regulatory" evidence="2">
    <location>
        <begin position="16"/>
        <end position="142"/>
    </location>
</feature>
<dbReference type="SMART" id="SM00448">
    <property type="entry name" value="REC"/>
    <property type="match status" value="1"/>
</dbReference>
<organism evidence="3 4">
    <name type="scientific">Larkinella rosea</name>
    <dbReference type="NCBI Taxonomy" id="2025312"/>
    <lineage>
        <taxon>Bacteria</taxon>
        <taxon>Pseudomonadati</taxon>
        <taxon>Bacteroidota</taxon>
        <taxon>Cytophagia</taxon>
        <taxon>Cytophagales</taxon>
        <taxon>Spirosomataceae</taxon>
        <taxon>Larkinella</taxon>
    </lineage>
</organism>
<dbReference type="GO" id="GO:0000160">
    <property type="term" value="P:phosphorelay signal transduction system"/>
    <property type="evidence" value="ECO:0007669"/>
    <property type="project" value="InterPro"/>
</dbReference>
<dbReference type="RefSeq" id="WP_124876056.1">
    <property type="nucleotide sequence ID" value="NZ_RQJO01000008.1"/>
</dbReference>